<gene>
    <name evidence="2" type="ORF">EFL95_04125</name>
</gene>
<dbReference type="Gene3D" id="2.60.40.10">
    <property type="entry name" value="Immunoglobulins"/>
    <property type="match status" value="2"/>
</dbReference>
<accession>A0A3N0DSF6</accession>
<protein>
    <recommendedName>
        <fullName evidence="4">Fibronectin type III domain-containing protein</fullName>
    </recommendedName>
</protein>
<dbReference type="Proteomes" id="UP000277094">
    <property type="component" value="Unassembled WGS sequence"/>
</dbReference>
<evidence type="ECO:0000313" key="2">
    <source>
        <dbReference type="EMBL" id="RNL78303.1"/>
    </source>
</evidence>
<dbReference type="RefSeq" id="WP_123232802.1">
    <property type="nucleotide sequence ID" value="NZ_RJSG01000002.1"/>
</dbReference>
<dbReference type="EMBL" id="RJSG01000002">
    <property type="protein sequence ID" value="RNL78303.1"/>
    <property type="molecule type" value="Genomic_DNA"/>
</dbReference>
<keyword evidence="3" id="KW-1185">Reference proteome</keyword>
<evidence type="ECO:0008006" key="4">
    <source>
        <dbReference type="Google" id="ProtNLM"/>
    </source>
</evidence>
<evidence type="ECO:0000313" key="3">
    <source>
        <dbReference type="Proteomes" id="UP000277094"/>
    </source>
</evidence>
<dbReference type="InterPro" id="IPR036116">
    <property type="entry name" value="FN3_sf"/>
</dbReference>
<sequence length="215" mass="22044">MRKTLVTVLAGLTVAAVLVQPAPVLAATAISAPGVWVSGAGASQVTWAWSAVGGATSYKVSFSRYASMAHASSTTTTSRIFKHAGLTSGHTYFVAVRAVVGGATSSRSKIVPGLAGAVPQPKGTAVPAGAAVDWRWNPYAGAAKYLVQQASSPTFQVGLQTHVVSRRTIRLAVTRGNYGYLRVKPLSSSGKAISSTWSLIGSCFVPSTGPLIGPT</sequence>
<reference evidence="2 3" key="1">
    <citation type="submission" date="2018-11" db="EMBL/GenBank/DDBJ databases">
        <authorList>
            <person name="Li F."/>
        </authorList>
    </citation>
    <scope>NUCLEOTIDE SEQUENCE [LARGE SCALE GENOMIC DNA]</scope>
    <source>
        <strain evidence="2 3">KIS18-7</strain>
    </source>
</reference>
<dbReference type="InterPro" id="IPR013783">
    <property type="entry name" value="Ig-like_fold"/>
</dbReference>
<comment type="caution">
    <text evidence="2">The sequence shown here is derived from an EMBL/GenBank/DDBJ whole genome shotgun (WGS) entry which is preliminary data.</text>
</comment>
<dbReference type="AlphaFoldDB" id="A0A3N0DSF6"/>
<feature type="chain" id="PRO_5017971684" description="Fibronectin type III domain-containing protein" evidence="1">
    <location>
        <begin position="27"/>
        <end position="215"/>
    </location>
</feature>
<organism evidence="2 3">
    <name type="scientific">Nocardioides marmorisolisilvae</name>
    <dbReference type="NCBI Taxonomy" id="1542737"/>
    <lineage>
        <taxon>Bacteria</taxon>
        <taxon>Bacillati</taxon>
        <taxon>Actinomycetota</taxon>
        <taxon>Actinomycetes</taxon>
        <taxon>Propionibacteriales</taxon>
        <taxon>Nocardioidaceae</taxon>
        <taxon>Nocardioides</taxon>
    </lineage>
</organism>
<evidence type="ECO:0000256" key="1">
    <source>
        <dbReference type="SAM" id="SignalP"/>
    </source>
</evidence>
<dbReference type="SUPFAM" id="SSF49265">
    <property type="entry name" value="Fibronectin type III"/>
    <property type="match status" value="1"/>
</dbReference>
<dbReference type="GO" id="GO:0005975">
    <property type="term" value="P:carbohydrate metabolic process"/>
    <property type="evidence" value="ECO:0007669"/>
    <property type="project" value="UniProtKB-ARBA"/>
</dbReference>
<name>A0A3N0DSF6_9ACTN</name>
<proteinExistence type="predicted"/>
<feature type="signal peptide" evidence="1">
    <location>
        <begin position="1"/>
        <end position="26"/>
    </location>
</feature>
<keyword evidence="1" id="KW-0732">Signal</keyword>